<reference evidence="1 2" key="1">
    <citation type="journal article" date="2020" name="Antonie Van Leeuwenhoek">
        <title>Rhodopirellula heiligendammensis sp. nov., Rhodopirellula pilleata sp. nov., and Rhodopirellula solitaria sp. nov. isolated from natural or artificial marine surfaces in Northern Germany and California, USA, and emended description of the genus Rhodopirellula.</title>
        <authorList>
            <person name="Kallscheuer N."/>
            <person name="Wiegand S."/>
            <person name="Jogler M."/>
            <person name="Boedeker C."/>
            <person name="Peeters S.H."/>
            <person name="Rast P."/>
            <person name="Heuer A."/>
            <person name="Jetten M.S.M."/>
            <person name="Rohde M."/>
            <person name="Jogler C."/>
        </authorList>
    </citation>
    <scope>NUCLEOTIDE SEQUENCE [LARGE SCALE GENOMIC DNA]</scope>
    <source>
        <strain evidence="1 2">Poly21</strain>
    </source>
</reference>
<gene>
    <name evidence="1" type="ORF">Poly21_37780</name>
</gene>
<protein>
    <submittedName>
        <fullName evidence="1">Uncharacterized protein</fullName>
    </submittedName>
</protein>
<evidence type="ECO:0000313" key="1">
    <source>
        <dbReference type="EMBL" id="TWU16573.1"/>
    </source>
</evidence>
<dbReference type="Proteomes" id="UP000319908">
    <property type="component" value="Unassembled WGS sequence"/>
</dbReference>
<dbReference type="EMBL" id="SJPU01000002">
    <property type="protein sequence ID" value="TWU16573.1"/>
    <property type="molecule type" value="Genomic_DNA"/>
</dbReference>
<organism evidence="1 2">
    <name type="scientific">Allorhodopirellula heiligendammensis</name>
    <dbReference type="NCBI Taxonomy" id="2714739"/>
    <lineage>
        <taxon>Bacteria</taxon>
        <taxon>Pseudomonadati</taxon>
        <taxon>Planctomycetota</taxon>
        <taxon>Planctomycetia</taxon>
        <taxon>Pirellulales</taxon>
        <taxon>Pirellulaceae</taxon>
        <taxon>Allorhodopirellula</taxon>
    </lineage>
</organism>
<accession>A0A5C6BWB8</accession>
<keyword evidence="2" id="KW-1185">Reference proteome</keyword>
<evidence type="ECO:0000313" key="2">
    <source>
        <dbReference type="Proteomes" id="UP000319908"/>
    </source>
</evidence>
<proteinExistence type="predicted"/>
<dbReference type="AlphaFoldDB" id="A0A5C6BWB8"/>
<sequence length="62" mass="7100">MKREVGICSSASPLLANCSLRKRITNWREVGRTKLAKSQAWTEKRVGAVCRRSHYNRCIIPL</sequence>
<comment type="caution">
    <text evidence="1">The sequence shown here is derived from an EMBL/GenBank/DDBJ whole genome shotgun (WGS) entry which is preliminary data.</text>
</comment>
<name>A0A5C6BWB8_9BACT</name>